<protein>
    <submittedName>
        <fullName evidence="2">Uncharacterized protein</fullName>
    </submittedName>
</protein>
<dbReference type="EnsemblPlants" id="ORUFI04G10010.1">
    <property type="protein sequence ID" value="ORUFI04G10010.1"/>
    <property type="gene ID" value="ORUFI04G10010"/>
</dbReference>
<reference evidence="3" key="1">
    <citation type="submission" date="2013-06" db="EMBL/GenBank/DDBJ databases">
        <authorList>
            <person name="Zhao Q."/>
        </authorList>
    </citation>
    <scope>NUCLEOTIDE SEQUENCE</scope>
    <source>
        <strain evidence="3">cv. W1943</strain>
    </source>
</reference>
<dbReference type="AlphaFoldDB" id="A0A0E0P7S9"/>
<feature type="region of interest" description="Disordered" evidence="1">
    <location>
        <begin position="23"/>
        <end position="52"/>
    </location>
</feature>
<feature type="compositionally biased region" description="Basic residues" evidence="1">
    <location>
        <begin position="43"/>
        <end position="52"/>
    </location>
</feature>
<sequence>MPSVRRQRPRSLSQRRRHQLLWHGGRRHDGAFGSSGCGGGDHGRRRRRRHGGLGRLAKGVVDGYIGPARHCLEEGSETGLAKREINPAIVNICQFWTVVKYKFHPLYYYVQPWTQTPEPVRPYTISLQTGNTMSQSSANLQLGLCLKDCKCEGKDHTAKSLLWKTYDSTSYDAMNA</sequence>
<accession>A0A0E0P7S9</accession>
<keyword evidence="3" id="KW-1185">Reference proteome</keyword>
<dbReference type="HOGENOM" id="CLU_1527633_0_0_1"/>
<evidence type="ECO:0000313" key="3">
    <source>
        <dbReference type="Proteomes" id="UP000008022"/>
    </source>
</evidence>
<proteinExistence type="predicted"/>
<evidence type="ECO:0000313" key="2">
    <source>
        <dbReference type="EnsemblPlants" id="ORUFI04G10010.1"/>
    </source>
</evidence>
<evidence type="ECO:0000256" key="1">
    <source>
        <dbReference type="SAM" id="MobiDB-lite"/>
    </source>
</evidence>
<name>A0A0E0P7S9_ORYRU</name>
<dbReference type="Proteomes" id="UP000008022">
    <property type="component" value="Unassembled WGS sequence"/>
</dbReference>
<reference evidence="2" key="2">
    <citation type="submission" date="2015-06" db="UniProtKB">
        <authorList>
            <consortium name="EnsemblPlants"/>
        </authorList>
    </citation>
    <scope>IDENTIFICATION</scope>
</reference>
<organism evidence="2 3">
    <name type="scientific">Oryza rufipogon</name>
    <name type="common">Brownbeard rice</name>
    <name type="synonym">Asian wild rice</name>
    <dbReference type="NCBI Taxonomy" id="4529"/>
    <lineage>
        <taxon>Eukaryota</taxon>
        <taxon>Viridiplantae</taxon>
        <taxon>Streptophyta</taxon>
        <taxon>Embryophyta</taxon>
        <taxon>Tracheophyta</taxon>
        <taxon>Spermatophyta</taxon>
        <taxon>Magnoliopsida</taxon>
        <taxon>Liliopsida</taxon>
        <taxon>Poales</taxon>
        <taxon>Poaceae</taxon>
        <taxon>BOP clade</taxon>
        <taxon>Oryzoideae</taxon>
        <taxon>Oryzeae</taxon>
        <taxon>Oryzinae</taxon>
        <taxon>Oryza</taxon>
    </lineage>
</organism>
<dbReference type="Gramene" id="ORUFI04G10010.1">
    <property type="protein sequence ID" value="ORUFI04G10010.1"/>
    <property type="gene ID" value="ORUFI04G10010"/>
</dbReference>